<gene>
    <name evidence="2" type="ORF">EGR_10367</name>
</gene>
<protein>
    <submittedName>
        <fullName evidence="2">Uncharacterized protein</fullName>
    </submittedName>
</protein>
<keyword evidence="3" id="KW-1185">Reference proteome</keyword>
<dbReference type="EMBL" id="APAU02000213">
    <property type="protein sequence ID" value="EUB54768.1"/>
    <property type="molecule type" value="Genomic_DNA"/>
</dbReference>
<name>W6U153_ECHGR</name>
<reference evidence="2 3" key="1">
    <citation type="journal article" date="2013" name="Nat. Genet.">
        <title>The genome of the hydatid tapeworm Echinococcus granulosus.</title>
        <authorList>
            <person name="Zheng H."/>
            <person name="Zhang W."/>
            <person name="Zhang L."/>
            <person name="Zhang Z."/>
            <person name="Li J."/>
            <person name="Lu G."/>
            <person name="Zhu Y."/>
            <person name="Wang Y."/>
            <person name="Huang Y."/>
            <person name="Liu J."/>
            <person name="Kang H."/>
            <person name="Chen J."/>
            <person name="Wang L."/>
            <person name="Chen A."/>
            <person name="Yu S."/>
            <person name="Gao Z."/>
            <person name="Jin L."/>
            <person name="Gu W."/>
            <person name="Wang Z."/>
            <person name="Zhao L."/>
            <person name="Shi B."/>
            <person name="Wen H."/>
            <person name="Lin R."/>
            <person name="Jones M.K."/>
            <person name="Brejova B."/>
            <person name="Vinar T."/>
            <person name="Zhao G."/>
            <person name="McManus D.P."/>
            <person name="Chen Z."/>
            <person name="Zhou Y."/>
            <person name="Wang S."/>
        </authorList>
    </citation>
    <scope>NUCLEOTIDE SEQUENCE [LARGE SCALE GENOMIC DNA]</scope>
</reference>
<comment type="caution">
    <text evidence="2">The sequence shown here is derived from an EMBL/GenBank/DDBJ whole genome shotgun (WGS) entry which is preliminary data.</text>
</comment>
<feature type="compositionally biased region" description="Polar residues" evidence="1">
    <location>
        <begin position="105"/>
        <end position="118"/>
    </location>
</feature>
<dbReference type="RefSeq" id="XP_024345964.1">
    <property type="nucleotide sequence ID" value="XM_024499616.1"/>
</dbReference>
<sequence>MVILHPKSANLAHKLRSLRSTRKWVFLSTSPLGLIYFFGFRVKLRSVQNYDAPTKRFKNRHKMEGGDPYMSKRTKGGRRLQITPQKSKPLEVDNHSERSLRDSRSQASTDQEQASMQSFKSPIQVQFGNMEMNLIVSAQSTNTLLFRLLLMCAFKQVNKCERNIACLLKAYAHISLSLCKSSPPQNTSSIGALLPLSTMQQPLLDQWSFFNTREHQNFNVTFAALRLGEAKTSSLFATDGKFQKNCSPYYKPISFLEKHATINNRLAELTGSIWQVSSISSLQANQSPHLNTKDDAIDPRKIKPSISDAQSIHYKLINDTCHIFVTVSLEVAHEHICQLMSYNGQNYCDSLRTKWKTTPKNALLSPKRRMLKHGELNTTHNTISSKETFLGYFEAKKSCRFWSF</sequence>
<dbReference type="KEGG" id="egl:EGR_10367"/>
<dbReference type="CTD" id="36346082"/>
<evidence type="ECO:0000313" key="2">
    <source>
        <dbReference type="EMBL" id="EUB54768.1"/>
    </source>
</evidence>
<feature type="region of interest" description="Disordered" evidence="1">
    <location>
        <begin position="84"/>
        <end position="118"/>
    </location>
</feature>
<dbReference type="AlphaFoldDB" id="W6U153"/>
<dbReference type="GeneID" id="36346082"/>
<evidence type="ECO:0000313" key="3">
    <source>
        <dbReference type="Proteomes" id="UP000019149"/>
    </source>
</evidence>
<dbReference type="Proteomes" id="UP000019149">
    <property type="component" value="Unassembled WGS sequence"/>
</dbReference>
<feature type="region of interest" description="Disordered" evidence="1">
    <location>
        <begin position="58"/>
        <end position="77"/>
    </location>
</feature>
<evidence type="ECO:0000256" key="1">
    <source>
        <dbReference type="SAM" id="MobiDB-lite"/>
    </source>
</evidence>
<organism evidence="2 3">
    <name type="scientific">Echinococcus granulosus</name>
    <name type="common">Hydatid tapeworm</name>
    <dbReference type="NCBI Taxonomy" id="6210"/>
    <lineage>
        <taxon>Eukaryota</taxon>
        <taxon>Metazoa</taxon>
        <taxon>Spiralia</taxon>
        <taxon>Lophotrochozoa</taxon>
        <taxon>Platyhelminthes</taxon>
        <taxon>Cestoda</taxon>
        <taxon>Eucestoda</taxon>
        <taxon>Cyclophyllidea</taxon>
        <taxon>Taeniidae</taxon>
        <taxon>Echinococcus</taxon>
        <taxon>Echinococcus granulosus group</taxon>
    </lineage>
</organism>
<accession>W6U153</accession>
<feature type="compositionally biased region" description="Basic and acidic residues" evidence="1">
    <location>
        <begin position="88"/>
        <end position="104"/>
    </location>
</feature>
<proteinExistence type="predicted"/>